<dbReference type="AlphaFoldDB" id="A0A2U8FSZ8"/>
<dbReference type="PANTHER" id="PTHR43252">
    <property type="entry name" value="TRANSCRIPTIONAL REGULATOR YQJI"/>
    <property type="match status" value="1"/>
</dbReference>
<feature type="domain" description="Transcription regulator PadR C-terminal" evidence="2">
    <location>
        <begin position="92"/>
        <end position="175"/>
    </location>
</feature>
<feature type="domain" description="Transcription regulator PadR N-terminal" evidence="1">
    <location>
        <begin position="7"/>
        <end position="80"/>
    </location>
</feature>
<dbReference type="OrthoDB" id="3186544at2"/>
<dbReference type="Pfam" id="PF03551">
    <property type="entry name" value="PadR"/>
    <property type="match status" value="1"/>
</dbReference>
<dbReference type="Gene3D" id="1.10.10.10">
    <property type="entry name" value="Winged helix-like DNA-binding domain superfamily/Winged helix DNA-binding domain"/>
    <property type="match status" value="1"/>
</dbReference>
<dbReference type="SUPFAM" id="SSF46785">
    <property type="entry name" value="Winged helix' DNA-binding domain"/>
    <property type="match status" value="1"/>
</dbReference>
<reference evidence="3 4" key="1">
    <citation type="submission" date="2018-05" db="EMBL/GenBank/DDBJ databases">
        <title>complete genome sequence of Aquabacterium olei NBRC 110486.</title>
        <authorList>
            <person name="Tang B."/>
            <person name="Chang J."/>
            <person name="Zhang L."/>
            <person name="Yang H."/>
        </authorList>
    </citation>
    <scope>NUCLEOTIDE SEQUENCE [LARGE SCALE GENOMIC DNA]</scope>
    <source>
        <strain evidence="3 4">NBRC 110486</strain>
    </source>
</reference>
<evidence type="ECO:0000313" key="4">
    <source>
        <dbReference type="Proteomes" id="UP000244892"/>
    </source>
</evidence>
<accession>A0A2U8FSZ8</accession>
<dbReference type="Gene3D" id="6.10.140.190">
    <property type="match status" value="1"/>
</dbReference>
<evidence type="ECO:0000259" key="2">
    <source>
        <dbReference type="Pfam" id="PF10400"/>
    </source>
</evidence>
<dbReference type="InterPro" id="IPR036390">
    <property type="entry name" value="WH_DNA-bd_sf"/>
</dbReference>
<evidence type="ECO:0000313" key="3">
    <source>
        <dbReference type="EMBL" id="AWI54183.1"/>
    </source>
</evidence>
<protein>
    <submittedName>
        <fullName evidence="3">PadR family transcriptional regulator</fullName>
    </submittedName>
</protein>
<dbReference type="RefSeq" id="WP_109037179.1">
    <property type="nucleotide sequence ID" value="NZ_CP029210.1"/>
</dbReference>
<name>A0A2U8FSZ8_9BURK</name>
<sequence>MSLAHALLTSLLEKPSSGYDLARRFDKSIGFFWHATHQQIYRELARMEQAGWIASDVAPDGGKTRKRLYQVLPAGEAALRAWVREPTEPTDLRDELMVRLRADAAIGPLGLEGELRRRMQLHQTRLAAYRAIEARDFPPGRAATREKRIQHLILKTGIMYEASWANWCEEALGVLQQTA</sequence>
<dbReference type="Proteomes" id="UP000244892">
    <property type="component" value="Chromosome"/>
</dbReference>
<organism evidence="3 4">
    <name type="scientific">Aquabacterium olei</name>
    <dbReference type="NCBI Taxonomy" id="1296669"/>
    <lineage>
        <taxon>Bacteria</taxon>
        <taxon>Pseudomonadati</taxon>
        <taxon>Pseudomonadota</taxon>
        <taxon>Betaproteobacteria</taxon>
        <taxon>Burkholderiales</taxon>
        <taxon>Aquabacterium</taxon>
    </lineage>
</organism>
<proteinExistence type="predicted"/>
<dbReference type="EMBL" id="CP029210">
    <property type="protein sequence ID" value="AWI54183.1"/>
    <property type="molecule type" value="Genomic_DNA"/>
</dbReference>
<keyword evidence="4" id="KW-1185">Reference proteome</keyword>
<dbReference type="InterPro" id="IPR018309">
    <property type="entry name" value="Tscrpt_reg_PadR_C"/>
</dbReference>
<gene>
    <name evidence="3" type="ORF">DEH84_12705</name>
</gene>
<dbReference type="InterPro" id="IPR036388">
    <property type="entry name" value="WH-like_DNA-bd_sf"/>
</dbReference>
<dbReference type="PANTHER" id="PTHR43252:SF4">
    <property type="entry name" value="TRANSCRIPTIONAL REGULATORY PROTEIN"/>
    <property type="match status" value="1"/>
</dbReference>
<dbReference type="InterPro" id="IPR005149">
    <property type="entry name" value="Tscrpt_reg_PadR_N"/>
</dbReference>
<dbReference type="Pfam" id="PF10400">
    <property type="entry name" value="Vir_act_alpha_C"/>
    <property type="match status" value="1"/>
</dbReference>
<evidence type="ECO:0000259" key="1">
    <source>
        <dbReference type="Pfam" id="PF03551"/>
    </source>
</evidence>
<dbReference type="KEGG" id="aon:DEH84_12705"/>